<organism evidence="1 2">
    <name type="scientific">Melghiribacillus thermohalophilus</name>
    <dbReference type="NCBI Taxonomy" id="1324956"/>
    <lineage>
        <taxon>Bacteria</taxon>
        <taxon>Bacillati</taxon>
        <taxon>Bacillota</taxon>
        <taxon>Bacilli</taxon>
        <taxon>Bacillales</taxon>
        <taxon>Bacillaceae</taxon>
        <taxon>Melghiribacillus</taxon>
    </lineage>
</organism>
<evidence type="ECO:0000313" key="1">
    <source>
        <dbReference type="EMBL" id="TCT21736.1"/>
    </source>
</evidence>
<gene>
    <name evidence="1" type="ORF">EDD68_11040</name>
</gene>
<dbReference type="EMBL" id="SMAN01000010">
    <property type="protein sequence ID" value="TCT21736.1"/>
    <property type="molecule type" value="Genomic_DNA"/>
</dbReference>
<comment type="caution">
    <text evidence="1">The sequence shown here is derived from an EMBL/GenBank/DDBJ whole genome shotgun (WGS) entry which is preliminary data.</text>
</comment>
<protein>
    <recommendedName>
        <fullName evidence="3">Prenyltransferase/squalene oxidase-like repeat protein</fullName>
    </recommendedName>
</protein>
<evidence type="ECO:0000313" key="2">
    <source>
        <dbReference type="Proteomes" id="UP000294650"/>
    </source>
</evidence>
<reference evidence="1 2" key="1">
    <citation type="submission" date="2019-03" db="EMBL/GenBank/DDBJ databases">
        <title>Genomic Encyclopedia of Type Strains, Phase IV (KMG-IV): sequencing the most valuable type-strain genomes for metagenomic binning, comparative biology and taxonomic classification.</title>
        <authorList>
            <person name="Goeker M."/>
        </authorList>
    </citation>
    <scope>NUCLEOTIDE SEQUENCE [LARGE SCALE GENOMIC DNA]</scope>
    <source>
        <strain evidence="1 2">DSM 25894</strain>
    </source>
</reference>
<sequence length="302" mass="35394">MKMTKEQAQKAREFLIHQARPLEAALYAYEFENGSREKVVEELNTFQNEDGGFGHGLEPDFRLSDSSPLATTVAFQVMSRISLDASHPMVEKGIRYFLQTYDEQKGCWMAVPEKVNDYPHAPWWHVSEEKNEGDWGNPTAEIIGYLHEYAELVPREFLEELTGRALDTLLSYPDKMDMHEILCFDRMAVRLADPPKETVYEKLKRCIPQVIGKSEKDWEEYSATPLTFIDSPKSPYLEVVDNSLIEKNLDYLINKQEDKGNWAPNWDWFGNYEEDWPKARDEWKGILTLNNLRILREFKRMR</sequence>
<dbReference type="Proteomes" id="UP000294650">
    <property type="component" value="Unassembled WGS sequence"/>
</dbReference>
<dbReference type="OrthoDB" id="3286086at2"/>
<evidence type="ECO:0008006" key="3">
    <source>
        <dbReference type="Google" id="ProtNLM"/>
    </source>
</evidence>
<dbReference type="InterPro" id="IPR008930">
    <property type="entry name" value="Terpenoid_cyclase/PrenylTrfase"/>
</dbReference>
<name>A0A4R3N1E9_9BACI</name>
<accession>A0A4R3N1E9</accession>
<dbReference type="SUPFAM" id="SSF48239">
    <property type="entry name" value="Terpenoid cyclases/Protein prenyltransferases"/>
    <property type="match status" value="1"/>
</dbReference>
<dbReference type="AlphaFoldDB" id="A0A4R3N1E9"/>
<dbReference type="Gene3D" id="1.50.10.20">
    <property type="match status" value="1"/>
</dbReference>
<keyword evidence="2" id="KW-1185">Reference proteome</keyword>
<proteinExistence type="predicted"/>
<dbReference type="RefSeq" id="WP_132371804.1">
    <property type="nucleotide sequence ID" value="NZ_SMAN01000010.1"/>
</dbReference>